<sequence length="262" mass="29057">MPGPWGAALYDCRITHVRTTPLRHAFRLRTPLWLVDLDRLPPIPAVLRPLARFRAADHPGDPARSLRRNLDDYLASQGVHLDGGRVLMLTQARSLGYVFNPLTVYWCHGPDGRPVCTVAEVHNTYGAHHRYLLRPDRQGRAEAPKELYVSPFFPVDGRYRMSLPEPGPLLRLTIHLDRPGGRAFTAAVSGERSRADARTLVGTVLRHPFATRAVSLRIRLQGIRLLLRGLPVQPRGTAPAAAPADDPARTPDPAAHQEVPTP</sequence>
<dbReference type="PANTHER" id="PTHR33973">
    <property type="entry name" value="OS07G0153300 PROTEIN"/>
    <property type="match status" value="1"/>
</dbReference>
<name>A0AAU8K7V4_9ACTN</name>
<dbReference type="EMBL" id="CP159872">
    <property type="protein sequence ID" value="XCM84212.1"/>
    <property type="molecule type" value="Genomic_DNA"/>
</dbReference>
<dbReference type="Pfam" id="PF07103">
    <property type="entry name" value="DUF1365"/>
    <property type="match status" value="1"/>
</dbReference>
<dbReference type="KEGG" id="kcm:ABWK59_29590"/>
<dbReference type="RefSeq" id="WP_354645148.1">
    <property type="nucleotide sequence ID" value="NZ_CP159872.1"/>
</dbReference>
<dbReference type="InterPro" id="IPR010775">
    <property type="entry name" value="DUF1365"/>
</dbReference>
<dbReference type="PANTHER" id="PTHR33973:SF4">
    <property type="entry name" value="OS07G0153300 PROTEIN"/>
    <property type="match status" value="1"/>
</dbReference>
<evidence type="ECO:0000313" key="2">
    <source>
        <dbReference type="EMBL" id="XCM84212.1"/>
    </source>
</evidence>
<evidence type="ECO:0000256" key="1">
    <source>
        <dbReference type="SAM" id="MobiDB-lite"/>
    </source>
</evidence>
<feature type="region of interest" description="Disordered" evidence="1">
    <location>
        <begin position="234"/>
        <end position="262"/>
    </location>
</feature>
<proteinExistence type="predicted"/>
<dbReference type="AlphaFoldDB" id="A0AAU8K7V4"/>
<reference evidence="2" key="1">
    <citation type="submission" date="2024-06" db="EMBL/GenBank/DDBJ databases">
        <title>The genome sequences of Kitasatospora sp. strain HUAS MG31.</title>
        <authorList>
            <person name="Mo P."/>
        </authorList>
    </citation>
    <scope>NUCLEOTIDE SEQUENCE</scope>
    <source>
        <strain evidence="2">HUAS MG31</strain>
    </source>
</reference>
<accession>A0AAU8K7V4</accession>
<protein>
    <submittedName>
        <fullName evidence="2">DUF1365 domain-containing protein</fullName>
    </submittedName>
</protein>
<organism evidence="2">
    <name type="scientific">Kitasatospora camelliae</name>
    <dbReference type="NCBI Taxonomy" id="3156397"/>
    <lineage>
        <taxon>Bacteria</taxon>
        <taxon>Bacillati</taxon>
        <taxon>Actinomycetota</taxon>
        <taxon>Actinomycetes</taxon>
        <taxon>Kitasatosporales</taxon>
        <taxon>Streptomycetaceae</taxon>
        <taxon>Kitasatospora</taxon>
    </lineage>
</organism>
<gene>
    <name evidence="2" type="ORF">ABWK59_29590</name>
</gene>
<feature type="compositionally biased region" description="Low complexity" evidence="1">
    <location>
        <begin position="234"/>
        <end position="245"/>
    </location>
</feature>